<evidence type="ECO:0000256" key="6">
    <source>
        <dbReference type="ARBA" id="ARBA00022777"/>
    </source>
</evidence>
<feature type="active site" evidence="9">
    <location>
        <position position="167"/>
    </location>
</feature>
<evidence type="ECO:0000313" key="12">
    <source>
        <dbReference type="EMBL" id="RZD15030.1"/>
    </source>
</evidence>
<evidence type="ECO:0000256" key="9">
    <source>
        <dbReference type="HAMAP-Rule" id="MF_00061"/>
    </source>
</evidence>
<comment type="caution">
    <text evidence="12">The sequence shown here is derived from an EMBL/GenBank/DDBJ whole genome shotgun (WGS) entry which is preliminary data.</text>
</comment>
<evidence type="ECO:0000256" key="2">
    <source>
        <dbReference type="ARBA" id="ARBA00012052"/>
    </source>
</evidence>
<dbReference type="NCBIfam" id="TIGR00154">
    <property type="entry name" value="ispE"/>
    <property type="match status" value="1"/>
</dbReference>
<evidence type="ECO:0000256" key="1">
    <source>
        <dbReference type="ARBA" id="ARBA00009684"/>
    </source>
</evidence>
<dbReference type="SUPFAM" id="SSF54211">
    <property type="entry name" value="Ribosomal protein S5 domain 2-like"/>
    <property type="match status" value="1"/>
</dbReference>
<dbReference type="InterPro" id="IPR013750">
    <property type="entry name" value="GHMP_kinase_C_dom"/>
</dbReference>
<feature type="domain" description="GHMP kinase C-terminal" evidence="11">
    <location>
        <begin position="243"/>
        <end position="296"/>
    </location>
</feature>
<gene>
    <name evidence="9 12" type="primary">ispE</name>
    <name evidence="12" type="ORF">EVJ47_01785</name>
</gene>
<dbReference type="GO" id="GO:0050515">
    <property type="term" value="F:4-(cytidine 5'-diphospho)-2-C-methyl-D-erythritol kinase activity"/>
    <property type="evidence" value="ECO:0007669"/>
    <property type="project" value="UniProtKB-UniRule"/>
</dbReference>
<dbReference type="PIRSF" id="PIRSF010376">
    <property type="entry name" value="IspE"/>
    <property type="match status" value="1"/>
</dbReference>
<keyword evidence="9" id="KW-0414">Isoprene biosynthesis</keyword>
<dbReference type="Proteomes" id="UP000320813">
    <property type="component" value="Unassembled WGS sequence"/>
</dbReference>
<keyword evidence="7 9" id="KW-0067">ATP-binding</keyword>
<dbReference type="UniPathway" id="UPA00056">
    <property type="reaction ID" value="UER00094"/>
</dbReference>
<feature type="active site" evidence="9">
    <location>
        <position position="29"/>
    </location>
</feature>
<organism evidence="12 13">
    <name type="scientific">Candidatus Acidulodesulfobacterium ferriphilum</name>
    <dbReference type="NCBI Taxonomy" id="2597223"/>
    <lineage>
        <taxon>Bacteria</taxon>
        <taxon>Deltaproteobacteria</taxon>
        <taxon>Candidatus Acidulodesulfobacterales</taxon>
        <taxon>Candidatus Acidulodesulfobacterium</taxon>
    </lineage>
</organism>
<evidence type="ECO:0000313" key="13">
    <source>
        <dbReference type="Proteomes" id="UP000320813"/>
    </source>
</evidence>
<dbReference type="EC" id="2.7.1.148" evidence="2 9"/>
<dbReference type="InterPro" id="IPR036554">
    <property type="entry name" value="GHMP_kinase_C_sf"/>
</dbReference>
<comment type="function">
    <text evidence="9">Catalyzes the phosphorylation of the position 2 hydroxy group of 4-diphosphocytidyl-2C-methyl-D-erythritol.</text>
</comment>
<dbReference type="Pfam" id="PF00288">
    <property type="entry name" value="GHMP_kinases_N"/>
    <property type="match status" value="1"/>
</dbReference>
<dbReference type="SUPFAM" id="SSF55060">
    <property type="entry name" value="GHMP Kinase, C-terminal domain"/>
    <property type="match status" value="1"/>
</dbReference>
<sequence length="315" mass="35238">MEHLNRYFKDYEKLTPPDSTSFCYHAPAKVNFSLKIGEKGSNNLHKIQSLMRKIGIFDKISFKFTDGCYEISVISGKILKKDIFKSGLESIANLDNIIIKAAKIYFEKLNIKDKGIDVLIEKNIPLKAGLGGGSSDGAGMLLKLNEIFGGAFSLRELQELAFELGSDAPFFLTKGDAIITGFGENIYEIPEAALPKYFIVIIIPDFGIGTKEAYNYFDDFLLTNNLNYYNIQYLDFKNIKFENDFEAVIFRKYPMLKEIKDSMMRRGAEVSLLSGSGSTVFGAFKSKEKAVAYLANLESAPFNRRIVSGSLATTL</sequence>
<dbReference type="InterPro" id="IPR006204">
    <property type="entry name" value="GHMP_kinase_N_dom"/>
</dbReference>
<comment type="pathway">
    <text evidence="9">Isoprenoid biosynthesis; isopentenyl diphosphate biosynthesis via DXP pathway; isopentenyl diphosphate from 1-deoxy-D-xylulose 5-phosphate: step 3/6.</text>
</comment>
<accession>A0A519BCM4</accession>
<dbReference type="GO" id="GO:0016114">
    <property type="term" value="P:terpenoid biosynthetic process"/>
    <property type="evidence" value="ECO:0007669"/>
    <property type="project" value="UniProtKB-UniRule"/>
</dbReference>
<dbReference type="Gene3D" id="3.30.70.890">
    <property type="entry name" value="GHMP kinase, C-terminal domain"/>
    <property type="match status" value="1"/>
</dbReference>
<evidence type="ECO:0000256" key="5">
    <source>
        <dbReference type="ARBA" id="ARBA00022741"/>
    </source>
</evidence>
<name>A0A519BCM4_9DELT</name>
<reference evidence="12 13" key="1">
    <citation type="submission" date="2019-01" db="EMBL/GenBank/DDBJ databases">
        <title>Insights into ecological role of a new deltaproteobacterial order Candidatus Sinidesulfobacterales (Sva0485) by metagenomics and metatranscriptomics.</title>
        <authorList>
            <person name="Tan S."/>
            <person name="Liu J."/>
            <person name="Fang Y."/>
            <person name="Hedlund B.P."/>
            <person name="Lian Z.H."/>
            <person name="Huang L.Y."/>
            <person name="Li J.T."/>
            <person name="Huang L.N."/>
            <person name="Li W.J."/>
            <person name="Jiang H.C."/>
            <person name="Dong H.L."/>
            <person name="Shu W.S."/>
        </authorList>
    </citation>
    <scope>NUCLEOTIDE SEQUENCE [LARGE SCALE GENOMIC DNA]</scope>
    <source>
        <strain evidence="12">AP3</strain>
    </source>
</reference>
<dbReference type="AlphaFoldDB" id="A0A519BCM4"/>
<comment type="similarity">
    <text evidence="1 9">Belongs to the GHMP kinase family. IspE subfamily.</text>
</comment>
<proteinExistence type="inferred from homology"/>
<evidence type="ECO:0000259" key="10">
    <source>
        <dbReference type="Pfam" id="PF00288"/>
    </source>
</evidence>
<dbReference type="GO" id="GO:0019288">
    <property type="term" value="P:isopentenyl diphosphate biosynthetic process, methylerythritol 4-phosphate pathway"/>
    <property type="evidence" value="ECO:0007669"/>
    <property type="project" value="UniProtKB-UniRule"/>
</dbReference>
<dbReference type="GO" id="GO:0005524">
    <property type="term" value="F:ATP binding"/>
    <property type="evidence" value="ECO:0007669"/>
    <property type="project" value="UniProtKB-UniRule"/>
</dbReference>
<dbReference type="PANTHER" id="PTHR43527">
    <property type="entry name" value="4-DIPHOSPHOCYTIDYL-2-C-METHYL-D-ERYTHRITOL KINASE, CHLOROPLASTIC"/>
    <property type="match status" value="1"/>
</dbReference>
<keyword evidence="6 9" id="KW-0418">Kinase</keyword>
<dbReference type="PANTHER" id="PTHR43527:SF2">
    <property type="entry name" value="4-DIPHOSPHOCYTIDYL-2-C-METHYL-D-ERYTHRITOL KINASE, CHLOROPLASTIC"/>
    <property type="match status" value="1"/>
</dbReference>
<dbReference type="InterPro" id="IPR004424">
    <property type="entry name" value="IspE"/>
</dbReference>
<keyword evidence="4 9" id="KW-0808">Transferase</keyword>
<dbReference type="Pfam" id="PF08544">
    <property type="entry name" value="GHMP_kinases_C"/>
    <property type="match status" value="1"/>
</dbReference>
<dbReference type="Gene3D" id="3.30.230.10">
    <property type="match status" value="1"/>
</dbReference>
<feature type="domain" description="GHMP kinase N-terminal" evidence="10">
    <location>
        <begin position="96"/>
        <end position="174"/>
    </location>
</feature>
<evidence type="ECO:0000256" key="3">
    <source>
        <dbReference type="ARBA" id="ARBA00017473"/>
    </source>
</evidence>
<evidence type="ECO:0000256" key="8">
    <source>
        <dbReference type="ARBA" id="ARBA00032554"/>
    </source>
</evidence>
<dbReference type="HAMAP" id="MF_00061">
    <property type="entry name" value="IspE"/>
    <property type="match status" value="1"/>
</dbReference>
<protein>
    <recommendedName>
        <fullName evidence="3 9">4-diphosphocytidyl-2-C-methyl-D-erythritol kinase</fullName>
        <shortName evidence="9">CMK</shortName>
        <ecNumber evidence="2 9">2.7.1.148</ecNumber>
    </recommendedName>
    <alternativeName>
        <fullName evidence="8 9">4-(cytidine-5'-diphospho)-2-C-methyl-D-erythritol kinase</fullName>
    </alternativeName>
</protein>
<evidence type="ECO:0000256" key="4">
    <source>
        <dbReference type="ARBA" id="ARBA00022679"/>
    </source>
</evidence>
<dbReference type="InterPro" id="IPR020568">
    <property type="entry name" value="Ribosomal_Su5_D2-typ_SF"/>
</dbReference>
<keyword evidence="5 9" id="KW-0547">Nucleotide-binding</keyword>
<evidence type="ECO:0000259" key="11">
    <source>
        <dbReference type="Pfam" id="PF08544"/>
    </source>
</evidence>
<dbReference type="InterPro" id="IPR014721">
    <property type="entry name" value="Ribsml_uS5_D2-typ_fold_subgr"/>
</dbReference>
<evidence type="ECO:0000256" key="7">
    <source>
        <dbReference type="ARBA" id="ARBA00022840"/>
    </source>
</evidence>
<comment type="catalytic activity">
    <reaction evidence="9">
        <text>4-CDP-2-C-methyl-D-erythritol + ATP = 4-CDP-2-C-methyl-D-erythritol 2-phosphate + ADP + H(+)</text>
        <dbReference type="Rhea" id="RHEA:18437"/>
        <dbReference type="ChEBI" id="CHEBI:15378"/>
        <dbReference type="ChEBI" id="CHEBI:30616"/>
        <dbReference type="ChEBI" id="CHEBI:57823"/>
        <dbReference type="ChEBI" id="CHEBI:57919"/>
        <dbReference type="ChEBI" id="CHEBI:456216"/>
        <dbReference type="EC" id="2.7.1.148"/>
    </reaction>
</comment>
<dbReference type="EMBL" id="SGBD01000001">
    <property type="protein sequence ID" value="RZD15030.1"/>
    <property type="molecule type" value="Genomic_DNA"/>
</dbReference>
<feature type="binding site" evidence="9">
    <location>
        <begin position="125"/>
        <end position="135"/>
    </location>
    <ligand>
        <name>ATP</name>
        <dbReference type="ChEBI" id="CHEBI:30616"/>
    </ligand>
</feature>